<accession>A0A224Y0D6</accession>
<proteinExistence type="predicted"/>
<dbReference type="AlphaFoldDB" id="A0A224Y0D6"/>
<feature type="transmembrane region" description="Helical" evidence="1">
    <location>
        <begin position="7"/>
        <end position="26"/>
    </location>
</feature>
<name>A0A224Y0D6_9HEMI</name>
<keyword evidence="1" id="KW-0472">Membrane</keyword>
<protein>
    <submittedName>
        <fullName evidence="2">Uncharacterized protein</fullName>
    </submittedName>
</protein>
<feature type="transmembrane region" description="Helical" evidence="1">
    <location>
        <begin position="32"/>
        <end position="54"/>
    </location>
</feature>
<evidence type="ECO:0000313" key="2">
    <source>
        <dbReference type="EMBL" id="JAW15868.1"/>
    </source>
</evidence>
<reference evidence="2" key="1">
    <citation type="journal article" date="2018" name="PLoS Negl. Trop. Dis.">
        <title>An insight into the salivary gland and fat body transcriptome of Panstrongylus lignarius (Hemiptera: Heteroptera), the main vector of Chagas disease in Peru.</title>
        <authorList>
            <person name="Nevoa J.C."/>
            <person name="Mendes M.T."/>
            <person name="da Silva M.V."/>
            <person name="Soares S.C."/>
            <person name="Oliveira C.J.F."/>
            <person name="Ribeiro J.M.C."/>
        </authorList>
    </citation>
    <scope>NUCLEOTIDE SEQUENCE</scope>
</reference>
<keyword evidence="1" id="KW-1133">Transmembrane helix</keyword>
<keyword evidence="1" id="KW-0812">Transmembrane</keyword>
<sequence>MFSSNEIFFHISLYILLTLLPIFCASERNSDFILFTICSCSKFVPFGLSFWVHITSVLFKRLCKPLILFSIISI</sequence>
<organism evidence="2">
    <name type="scientific">Panstrongylus lignarius</name>
    <dbReference type="NCBI Taxonomy" id="156445"/>
    <lineage>
        <taxon>Eukaryota</taxon>
        <taxon>Metazoa</taxon>
        <taxon>Ecdysozoa</taxon>
        <taxon>Arthropoda</taxon>
        <taxon>Hexapoda</taxon>
        <taxon>Insecta</taxon>
        <taxon>Pterygota</taxon>
        <taxon>Neoptera</taxon>
        <taxon>Paraneoptera</taxon>
        <taxon>Hemiptera</taxon>
        <taxon>Heteroptera</taxon>
        <taxon>Panheteroptera</taxon>
        <taxon>Cimicomorpha</taxon>
        <taxon>Reduviidae</taxon>
        <taxon>Triatominae</taxon>
        <taxon>Panstrongylus</taxon>
    </lineage>
</organism>
<evidence type="ECO:0000256" key="1">
    <source>
        <dbReference type="SAM" id="Phobius"/>
    </source>
</evidence>
<dbReference type="EMBL" id="GFTR01000558">
    <property type="protein sequence ID" value="JAW15868.1"/>
    <property type="molecule type" value="Transcribed_RNA"/>
</dbReference>